<proteinExistence type="predicted"/>
<gene>
    <name evidence="1" type="ORF">NEQG_02305</name>
</gene>
<accession>I3EDX7</accession>
<evidence type="ECO:0000313" key="2">
    <source>
        <dbReference type="Proteomes" id="UP000002872"/>
    </source>
</evidence>
<protein>
    <submittedName>
        <fullName evidence="1">Uncharacterized protein</fullName>
    </submittedName>
</protein>
<dbReference type="InParanoid" id="I3EDX7"/>
<dbReference type="HOGENOM" id="CLU_980360_0_0_1"/>
<reference evidence="1" key="1">
    <citation type="submission" date="2011-01" db="EMBL/GenBank/DDBJ databases">
        <title>The Genome Sequence of Nematocida parisii strain ERTm3.</title>
        <authorList>
            <consortium name="The Broad Institute Genome Sequencing Platform"/>
            <consortium name="The Broad Institute Genome Sequencing Center for Infectious Disease"/>
            <person name="Cuomo C."/>
            <person name="Troemel E."/>
            <person name="Young S.K."/>
            <person name="Zeng Q."/>
            <person name="Gargeya S."/>
            <person name="Fitzgerald M."/>
            <person name="Haas B."/>
            <person name="Abouelleil A."/>
            <person name="Alvarado L."/>
            <person name="Arachchi H.M."/>
            <person name="Berlin A."/>
            <person name="Chapman S.B."/>
            <person name="Gearin G."/>
            <person name="Goldberg J."/>
            <person name="Griggs A."/>
            <person name="Gujja S."/>
            <person name="Hansen M."/>
            <person name="Heiman D."/>
            <person name="Howarth C."/>
            <person name="Larimer J."/>
            <person name="Lui A."/>
            <person name="MacDonald P.J.P."/>
            <person name="McCowen C."/>
            <person name="Montmayeur A."/>
            <person name="Murphy C."/>
            <person name="Neiman D."/>
            <person name="Pearson M."/>
            <person name="Priest M."/>
            <person name="Roberts A."/>
            <person name="Saif S."/>
            <person name="Shea T."/>
            <person name="Sisk P."/>
            <person name="Stolte C."/>
            <person name="Sykes S."/>
            <person name="Wortman J."/>
            <person name="Nusbaum C."/>
            <person name="Birren B."/>
        </authorList>
    </citation>
    <scope>NUCLEOTIDE SEQUENCE</scope>
    <source>
        <strain evidence="1">ERTm3</strain>
    </source>
</reference>
<evidence type="ECO:0000313" key="1">
    <source>
        <dbReference type="EMBL" id="EIJ87424.1"/>
    </source>
</evidence>
<dbReference type="AlphaFoldDB" id="I3EDX7"/>
<dbReference type="STRING" id="935791.I3EDX7"/>
<dbReference type="EMBL" id="GL870882">
    <property type="protein sequence ID" value="EIJ87424.1"/>
    <property type="molecule type" value="Genomic_DNA"/>
</dbReference>
<keyword evidence="2" id="KW-1185">Reference proteome</keyword>
<dbReference type="VEuPathDB" id="MicrosporidiaDB:NEQG_02305"/>
<name>I3EDX7_NEMP3</name>
<sequence length="284" mass="32479">MRDKNRVTYSTLITAAIRSSPHGMCTITDILKYITYINRPNSTTGTSRPNNNTRYNTHSAISNDNNTISNKLCKNNRINNNTHSVISNKLCKNNRINNNTHSVISNDNRINNNPHSVISNDNRINNNPHSAISNDNRINNRSNNNNTEYNNHGVISNNNNPHSVINNNHNTEYNMQGVISNNHNTEYNNHGVISNSEYSTHSVISYDDIILSECPSSVITSVRQVLSRDSQFIKLARREGCRVSEWIHFTPIRRRFPKPLTHLTEIRSALKKKGIYKEFKFTHP</sequence>
<dbReference type="Proteomes" id="UP000002872">
    <property type="component" value="Unassembled WGS sequence"/>
</dbReference>
<organism evidence="1 2">
    <name type="scientific">Nematocida parisii (strain ERTm3)</name>
    <name type="common">Nematode killer fungus</name>
    <dbReference type="NCBI Taxonomy" id="935791"/>
    <lineage>
        <taxon>Eukaryota</taxon>
        <taxon>Fungi</taxon>
        <taxon>Fungi incertae sedis</taxon>
        <taxon>Microsporidia</taxon>
        <taxon>Nematocida</taxon>
    </lineage>
</organism>
<dbReference type="OrthoDB" id="5954824at2759"/>